<dbReference type="AlphaFoldDB" id="A0A183JHW3"/>
<dbReference type="WBParaSite" id="SCUD_0000228601-mRNA-1">
    <property type="protein sequence ID" value="SCUD_0000228601-mRNA-1"/>
    <property type="gene ID" value="SCUD_0000228601"/>
</dbReference>
<sequence>MKKAFKLFHISSNESRLMLGKIYKVTYLLFVHLNGLHDHLGVPFENELQKLLLLVHLFVLHS</sequence>
<evidence type="ECO:0000313" key="1">
    <source>
        <dbReference type="WBParaSite" id="SCUD_0000228601-mRNA-1"/>
    </source>
</evidence>
<proteinExistence type="predicted"/>
<name>A0A183JHW3_9TREM</name>
<organism evidence="1">
    <name type="scientific">Schistosoma curassoni</name>
    <dbReference type="NCBI Taxonomy" id="6186"/>
    <lineage>
        <taxon>Eukaryota</taxon>
        <taxon>Metazoa</taxon>
        <taxon>Spiralia</taxon>
        <taxon>Lophotrochozoa</taxon>
        <taxon>Platyhelminthes</taxon>
        <taxon>Trematoda</taxon>
        <taxon>Digenea</taxon>
        <taxon>Strigeidida</taxon>
        <taxon>Schistosomatoidea</taxon>
        <taxon>Schistosomatidae</taxon>
        <taxon>Schistosoma</taxon>
    </lineage>
</organism>
<reference evidence="1" key="1">
    <citation type="submission" date="2016-06" db="UniProtKB">
        <authorList>
            <consortium name="WormBaseParasite"/>
        </authorList>
    </citation>
    <scope>IDENTIFICATION</scope>
</reference>
<protein>
    <submittedName>
        <fullName evidence="1">Ovule protein</fullName>
    </submittedName>
</protein>
<accession>A0A183JHW3</accession>